<evidence type="ECO:0008006" key="4">
    <source>
        <dbReference type="Google" id="ProtNLM"/>
    </source>
</evidence>
<evidence type="ECO:0000256" key="1">
    <source>
        <dbReference type="SAM" id="Phobius"/>
    </source>
</evidence>
<evidence type="ECO:0000313" key="2">
    <source>
        <dbReference type="EMBL" id="MET3643814.1"/>
    </source>
</evidence>
<keyword evidence="1" id="KW-1133">Transmembrane helix</keyword>
<protein>
    <recommendedName>
        <fullName evidence="4">ABC transporter permease</fullName>
    </recommendedName>
</protein>
<organism evidence="2 3">
    <name type="scientific">Streptococcus gallinaceus</name>
    <dbReference type="NCBI Taxonomy" id="165758"/>
    <lineage>
        <taxon>Bacteria</taxon>
        <taxon>Bacillati</taxon>
        <taxon>Bacillota</taxon>
        <taxon>Bacilli</taxon>
        <taxon>Lactobacillales</taxon>
        <taxon>Streptococcaceae</taxon>
        <taxon>Streptococcus</taxon>
    </lineage>
</organism>
<keyword evidence="3" id="KW-1185">Reference proteome</keyword>
<keyword evidence="1" id="KW-0812">Transmembrane</keyword>
<feature type="transmembrane region" description="Helical" evidence="1">
    <location>
        <begin position="198"/>
        <end position="222"/>
    </location>
</feature>
<gene>
    <name evidence="2" type="ORF">ABID27_000431</name>
</gene>
<sequence>MFEKLLKYEFKSLGKWYLGLYGIISLLSVILGVWIQTIIRRSENHIATFNDNNWNVEGILFVLACVAFGLLIGGLFISTFFLIVTRFQKSVYGRQGYLTMTLPVTGHQIILSKLLASIIWYILAGLMLLVSGLLITSIALMPVYDELDFAHMFSELSKITSWGLLFQIAIQYFTEMIMGILLAYFAISLGQLFKDHRIVLAIVFYIGIYFVIGTVQTIHFATSAYVASMSNMESFYPFQPDWFTFVFNILLAIGFYFGTHYIMTKRLNIQ</sequence>
<feature type="transmembrane region" description="Helical" evidence="1">
    <location>
        <begin position="164"/>
        <end position="186"/>
    </location>
</feature>
<dbReference type="RefSeq" id="WP_354279900.1">
    <property type="nucleotide sequence ID" value="NZ_JBEPMK010000001.1"/>
</dbReference>
<proteinExistence type="predicted"/>
<dbReference type="EMBL" id="JBEPMK010000001">
    <property type="protein sequence ID" value="MET3643814.1"/>
    <property type="molecule type" value="Genomic_DNA"/>
</dbReference>
<evidence type="ECO:0000313" key="3">
    <source>
        <dbReference type="Proteomes" id="UP001549055"/>
    </source>
</evidence>
<reference evidence="2 3" key="1">
    <citation type="submission" date="2024-06" db="EMBL/GenBank/DDBJ databases">
        <title>Genomic Encyclopedia of Type Strains, Phase IV (KMG-IV): sequencing the most valuable type-strain genomes for metagenomic binning, comparative biology and taxonomic classification.</title>
        <authorList>
            <person name="Goeker M."/>
        </authorList>
    </citation>
    <scope>NUCLEOTIDE SEQUENCE [LARGE SCALE GENOMIC DNA]</scope>
    <source>
        <strain evidence="2 3">DSM 15349</strain>
    </source>
</reference>
<name>A0ABV2JLD1_9STRE</name>
<feature type="transmembrane region" description="Helical" evidence="1">
    <location>
        <begin position="59"/>
        <end position="84"/>
    </location>
</feature>
<feature type="transmembrane region" description="Helical" evidence="1">
    <location>
        <begin position="242"/>
        <end position="263"/>
    </location>
</feature>
<dbReference type="Proteomes" id="UP001549055">
    <property type="component" value="Unassembled WGS sequence"/>
</dbReference>
<accession>A0ABV2JLD1</accession>
<keyword evidence="1" id="KW-0472">Membrane</keyword>
<feature type="transmembrane region" description="Helical" evidence="1">
    <location>
        <begin position="16"/>
        <end position="39"/>
    </location>
</feature>
<comment type="caution">
    <text evidence="2">The sequence shown here is derived from an EMBL/GenBank/DDBJ whole genome shotgun (WGS) entry which is preliminary data.</text>
</comment>
<feature type="transmembrane region" description="Helical" evidence="1">
    <location>
        <begin position="118"/>
        <end position="144"/>
    </location>
</feature>